<dbReference type="CDD" id="cd06347">
    <property type="entry name" value="PBP1_ABC_LivK_ligand_binding-like"/>
    <property type="match status" value="1"/>
</dbReference>
<dbReference type="InterPro" id="IPR051010">
    <property type="entry name" value="BCAA_transport"/>
</dbReference>
<keyword evidence="8" id="KW-1185">Reference proteome</keyword>
<evidence type="ECO:0000256" key="4">
    <source>
        <dbReference type="ARBA" id="ARBA00022970"/>
    </source>
</evidence>
<proteinExistence type="inferred from homology"/>
<reference evidence="7 8" key="1">
    <citation type="submission" date="2020-08" db="EMBL/GenBank/DDBJ databases">
        <title>Genomic Encyclopedia of Type Strains, Phase IV (KMG-IV): sequencing the most valuable type-strain genomes for metagenomic binning, comparative biology and taxonomic classification.</title>
        <authorList>
            <person name="Goeker M."/>
        </authorList>
    </citation>
    <scope>NUCLEOTIDE SEQUENCE [LARGE SCALE GENOMIC DNA]</scope>
    <source>
        <strain evidence="7 8">DSM 29853</strain>
    </source>
</reference>
<dbReference type="PANTHER" id="PTHR30483">
    <property type="entry name" value="LEUCINE-SPECIFIC-BINDING PROTEIN"/>
    <property type="match status" value="1"/>
</dbReference>
<evidence type="ECO:0000256" key="5">
    <source>
        <dbReference type="SAM" id="SignalP"/>
    </source>
</evidence>
<evidence type="ECO:0000256" key="1">
    <source>
        <dbReference type="ARBA" id="ARBA00010062"/>
    </source>
</evidence>
<feature type="signal peptide" evidence="5">
    <location>
        <begin position="1"/>
        <end position="23"/>
    </location>
</feature>
<dbReference type="Gene3D" id="3.40.50.2300">
    <property type="match status" value="2"/>
</dbReference>
<gene>
    <name evidence="7" type="ORF">GGR23_003366</name>
</gene>
<dbReference type="RefSeq" id="WP_183367424.1">
    <property type="nucleotide sequence ID" value="NZ_JACIEZ010000007.1"/>
</dbReference>
<protein>
    <submittedName>
        <fullName evidence="7">Branched-chain amino acid transport system substrate-binding protein</fullName>
    </submittedName>
</protein>
<evidence type="ECO:0000313" key="7">
    <source>
        <dbReference type="EMBL" id="MBB4066153.1"/>
    </source>
</evidence>
<feature type="chain" id="PRO_5030552283" evidence="5">
    <location>
        <begin position="24"/>
        <end position="386"/>
    </location>
</feature>
<comment type="similarity">
    <text evidence="1">Belongs to the leucine-binding protein family.</text>
</comment>
<dbReference type="InterPro" id="IPR028081">
    <property type="entry name" value="Leu-bd"/>
</dbReference>
<dbReference type="GO" id="GO:0006865">
    <property type="term" value="P:amino acid transport"/>
    <property type="evidence" value="ECO:0007669"/>
    <property type="project" value="UniProtKB-KW"/>
</dbReference>
<feature type="domain" description="Leucine-binding protein" evidence="6">
    <location>
        <begin position="30"/>
        <end position="368"/>
    </location>
</feature>
<organism evidence="7 8">
    <name type="scientific">Gellertiella hungarica</name>
    <dbReference type="NCBI Taxonomy" id="1572859"/>
    <lineage>
        <taxon>Bacteria</taxon>
        <taxon>Pseudomonadati</taxon>
        <taxon>Pseudomonadota</taxon>
        <taxon>Alphaproteobacteria</taxon>
        <taxon>Hyphomicrobiales</taxon>
        <taxon>Rhizobiaceae</taxon>
        <taxon>Gellertiella</taxon>
    </lineage>
</organism>
<sequence length="386" mass="39718">MLRKNTRRAALALSLLASTAGFAAAEDFVLGLATGQTGGLAAYDQPSLAGLKLAIDEINARGGLGGKYPVKLEIKDTRSDTAAAVQAAQELVDQGVNAIITPCDADPSIAAGQITQGAEIPTFTFCGSTPTITSAVGDFMFGTYPADNAQALVLAEFAAKKGYKSAYVLKSADSAYTLKLPEYFATAFEAAGGKVLEQSTYTMGQQDFGAEVTKIKGLNPQPDVIMTAAYEPDFPAFIKQLRAAGVTAPVLGSDGIDTPTTLSLGSVADGLVHTTAGFAVPGSSLEAFNAKYKQATGKEPDTVYIANGYEIGLILDAAAKVAASPRGRDLRDAIANLENVEGVTGPITYKGTAGMPVRSISLVEVKGGARSLVEAVVPEAAKVPAP</sequence>
<dbReference type="InterPro" id="IPR028082">
    <property type="entry name" value="Peripla_BP_I"/>
</dbReference>
<comment type="caution">
    <text evidence="7">The sequence shown here is derived from an EMBL/GenBank/DDBJ whole genome shotgun (WGS) entry which is preliminary data.</text>
</comment>
<keyword evidence="4" id="KW-0029">Amino-acid transport</keyword>
<dbReference type="Proteomes" id="UP000528286">
    <property type="component" value="Unassembled WGS sequence"/>
</dbReference>
<accession>A0A7W6J938</accession>
<dbReference type="Pfam" id="PF13458">
    <property type="entry name" value="Peripla_BP_6"/>
    <property type="match status" value="1"/>
</dbReference>
<evidence type="ECO:0000256" key="2">
    <source>
        <dbReference type="ARBA" id="ARBA00022448"/>
    </source>
</evidence>
<keyword evidence="2" id="KW-0813">Transport</keyword>
<dbReference type="SUPFAM" id="SSF53822">
    <property type="entry name" value="Periplasmic binding protein-like I"/>
    <property type="match status" value="1"/>
</dbReference>
<dbReference type="InterPro" id="IPR000709">
    <property type="entry name" value="Leu_Ile_Val-bd"/>
</dbReference>
<dbReference type="EMBL" id="JACIEZ010000007">
    <property type="protein sequence ID" value="MBB4066153.1"/>
    <property type="molecule type" value="Genomic_DNA"/>
</dbReference>
<keyword evidence="3 5" id="KW-0732">Signal</keyword>
<evidence type="ECO:0000259" key="6">
    <source>
        <dbReference type="Pfam" id="PF13458"/>
    </source>
</evidence>
<name>A0A7W6J938_9HYPH</name>
<dbReference type="AlphaFoldDB" id="A0A7W6J938"/>
<evidence type="ECO:0000256" key="3">
    <source>
        <dbReference type="ARBA" id="ARBA00022729"/>
    </source>
</evidence>
<evidence type="ECO:0000313" key="8">
    <source>
        <dbReference type="Proteomes" id="UP000528286"/>
    </source>
</evidence>
<dbReference type="PRINTS" id="PR00337">
    <property type="entry name" value="LEUILEVALBP"/>
</dbReference>
<dbReference type="PANTHER" id="PTHR30483:SF6">
    <property type="entry name" value="PERIPLASMIC BINDING PROTEIN OF ABC TRANSPORTER FOR NATURAL AMINO ACIDS"/>
    <property type="match status" value="1"/>
</dbReference>